<dbReference type="OrthoDB" id="9811314at2"/>
<comment type="caution">
    <text evidence="5">The sequence shown here is derived from an EMBL/GenBank/DDBJ whole genome shotgun (WGS) entry which is preliminary data.</text>
</comment>
<feature type="domain" description="Peptidase M16 C-terminal" evidence="4">
    <location>
        <begin position="206"/>
        <end position="378"/>
    </location>
</feature>
<feature type="chain" id="PRO_5021713554" evidence="2">
    <location>
        <begin position="25"/>
        <end position="461"/>
    </location>
</feature>
<dbReference type="Proteomes" id="UP000317010">
    <property type="component" value="Unassembled WGS sequence"/>
</dbReference>
<dbReference type="InterPro" id="IPR050361">
    <property type="entry name" value="MPP/UQCRC_Complex"/>
</dbReference>
<dbReference type="InterPro" id="IPR011249">
    <property type="entry name" value="Metalloenz_LuxS/M16"/>
</dbReference>
<feature type="domain" description="Peptidase M16 N-terminal" evidence="3">
    <location>
        <begin position="43"/>
        <end position="168"/>
    </location>
</feature>
<dbReference type="Pfam" id="PF05193">
    <property type="entry name" value="Peptidase_M16_C"/>
    <property type="match status" value="1"/>
</dbReference>
<name>A0A562TWY0_9SPHI</name>
<evidence type="ECO:0000259" key="3">
    <source>
        <dbReference type="Pfam" id="PF00675"/>
    </source>
</evidence>
<gene>
    <name evidence="5" type="ORF">JN11_03161</name>
</gene>
<keyword evidence="2" id="KW-0732">Signal</keyword>
<evidence type="ECO:0000256" key="2">
    <source>
        <dbReference type="SAM" id="SignalP"/>
    </source>
</evidence>
<evidence type="ECO:0000313" key="5">
    <source>
        <dbReference type="EMBL" id="TWI98082.1"/>
    </source>
</evidence>
<dbReference type="PANTHER" id="PTHR11851">
    <property type="entry name" value="METALLOPROTEASE"/>
    <property type="match status" value="1"/>
</dbReference>
<feature type="signal peptide" evidence="2">
    <location>
        <begin position="1"/>
        <end position="24"/>
    </location>
</feature>
<comment type="similarity">
    <text evidence="1">Belongs to the peptidase M16 family.</text>
</comment>
<protein>
    <submittedName>
        <fullName evidence="5">Putative Zn-dependent peptidase</fullName>
    </submittedName>
</protein>
<evidence type="ECO:0000259" key="4">
    <source>
        <dbReference type="Pfam" id="PF05193"/>
    </source>
</evidence>
<dbReference type="InterPro" id="IPR011765">
    <property type="entry name" value="Pept_M16_N"/>
</dbReference>
<dbReference type="GO" id="GO:0046872">
    <property type="term" value="F:metal ion binding"/>
    <property type="evidence" value="ECO:0007669"/>
    <property type="project" value="InterPro"/>
</dbReference>
<organism evidence="5 6">
    <name type="scientific">Mucilaginibacter frigoritolerans</name>
    <dbReference type="NCBI Taxonomy" id="652788"/>
    <lineage>
        <taxon>Bacteria</taxon>
        <taxon>Pseudomonadati</taxon>
        <taxon>Bacteroidota</taxon>
        <taxon>Sphingobacteriia</taxon>
        <taxon>Sphingobacteriales</taxon>
        <taxon>Sphingobacteriaceae</taxon>
        <taxon>Mucilaginibacter</taxon>
    </lineage>
</organism>
<evidence type="ECO:0000313" key="6">
    <source>
        <dbReference type="Proteomes" id="UP000317010"/>
    </source>
</evidence>
<dbReference type="InterPro" id="IPR007863">
    <property type="entry name" value="Peptidase_M16_C"/>
</dbReference>
<proteinExistence type="inferred from homology"/>
<dbReference type="RefSeq" id="WP_144914024.1">
    <property type="nucleotide sequence ID" value="NZ_VLLI01000009.1"/>
</dbReference>
<dbReference type="SUPFAM" id="SSF63411">
    <property type="entry name" value="LuxS/MPP-like metallohydrolase"/>
    <property type="match status" value="2"/>
</dbReference>
<dbReference type="Pfam" id="PF00675">
    <property type="entry name" value="Peptidase_M16"/>
    <property type="match status" value="1"/>
</dbReference>
<evidence type="ECO:0000256" key="1">
    <source>
        <dbReference type="ARBA" id="ARBA00007261"/>
    </source>
</evidence>
<keyword evidence="6" id="KW-1185">Reference proteome</keyword>
<accession>A0A562TWY0</accession>
<dbReference type="PANTHER" id="PTHR11851:SF49">
    <property type="entry name" value="MITOCHONDRIAL-PROCESSING PEPTIDASE SUBUNIT ALPHA"/>
    <property type="match status" value="1"/>
</dbReference>
<dbReference type="AlphaFoldDB" id="A0A562TWY0"/>
<dbReference type="Gene3D" id="3.30.830.10">
    <property type="entry name" value="Metalloenzyme, LuxS/M16 peptidase-like"/>
    <property type="match status" value="2"/>
</dbReference>
<sequence length="461" mass="52245">MASTFIKRLLLCLPGLLFSLGSYAQLSLPQGYYWKQLPNGLQVLVIENAKVPLATVEIAVKNGSFTEDSVYNGLSHLFEHMFFKANKDYPTQEKLLKRIQELGAIFNGTTSTERVNYFFTFDRDSLNAGLKFLNAAIRFPIYREEDMKKERVVVDGEFQRAESSPGFQLENEVDKLLWGDLYTRKNPIGIHNIINTATPEKMMIIKNKYYFPNNSLLTICGDVKHEEAFKMAEAIFGDWASSGFDPIQKYPIPDFKPLAKTNYFVKESTIARTPYIEFAWQGPSFLTDSASTVAADVFSTMLGLNSSKFQQALVDKGLASYASISYQTSKYVGPITIFVVPNPNKIKECYDEVINQLTQFTNPDYYSDEQMKDAKAILFRDNIRSKEKPSSLPSQVSYNWCSTSLNFYTNITDDYQKVTKADILKYLSNYLSGKPFVAGMIISPDLNKQVNANSFFTAKAN</sequence>
<dbReference type="EMBL" id="VLLI01000009">
    <property type="protein sequence ID" value="TWI98082.1"/>
    <property type="molecule type" value="Genomic_DNA"/>
</dbReference>
<reference evidence="5 6" key="1">
    <citation type="submission" date="2019-07" db="EMBL/GenBank/DDBJ databases">
        <title>Genomic Encyclopedia of Archaeal and Bacterial Type Strains, Phase II (KMG-II): from individual species to whole genera.</title>
        <authorList>
            <person name="Goeker M."/>
        </authorList>
    </citation>
    <scope>NUCLEOTIDE SEQUENCE [LARGE SCALE GENOMIC DNA]</scope>
    <source>
        <strain evidence="5 6">ATCC BAA-1854</strain>
    </source>
</reference>